<keyword evidence="2" id="KW-0732">Signal</keyword>
<keyword evidence="5" id="KW-1185">Reference proteome</keyword>
<comment type="caution">
    <text evidence="4">The sequence shown here is derived from an EMBL/GenBank/DDBJ whole genome shotgun (WGS) entry which is preliminary data.</text>
</comment>
<evidence type="ECO:0000313" key="4">
    <source>
        <dbReference type="EMBL" id="KGL42658.1"/>
    </source>
</evidence>
<name>A0A099WDR3_9LIST</name>
<feature type="compositionally biased region" description="Low complexity" evidence="1">
    <location>
        <begin position="47"/>
        <end position="73"/>
    </location>
</feature>
<organism evidence="4 5">
    <name type="scientific">Listeria booriae</name>
    <dbReference type="NCBI Taxonomy" id="1552123"/>
    <lineage>
        <taxon>Bacteria</taxon>
        <taxon>Bacillati</taxon>
        <taxon>Bacillota</taxon>
        <taxon>Bacilli</taxon>
        <taxon>Bacillales</taxon>
        <taxon>Listeriaceae</taxon>
        <taxon>Listeria</taxon>
    </lineage>
</organism>
<dbReference type="Pfam" id="PF13731">
    <property type="entry name" value="WxL"/>
    <property type="match status" value="1"/>
</dbReference>
<protein>
    <recommendedName>
        <fullName evidence="3">WxL domain-containing protein</fullName>
    </recommendedName>
</protein>
<feature type="signal peptide" evidence="2">
    <location>
        <begin position="1"/>
        <end position="27"/>
    </location>
</feature>
<dbReference type="InterPro" id="IPR027994">
    <property type="entry name" value="WxL_dom"/>
</dbReference>
<feature type="region of interest" description="Disordered" evidence="1">
    <location>
        <begin position="39"/>
        <end position="73"/>
    </location>
</feature>
<reference evidence="4 5" key="1">
    <citation type="submission" date="2014-05" db="EMBL/GenBank/DDBJ databases">
        <title>Novel Listeriaceae from food processing environments.</title>
        <authorList>
            <person name="den Bakker H.C."/>
        </authorList>
    </citation>
    <scope>NUCLEOTIDE SEQUENCE [LARGE SCALE GENOMIC DNA]</scope>
    <source>
        <strain evidence="4 5">FSL A5-0281</strain>
    </source>
</reference>
<proteinExistence type="predicted"/>
<dbReference type="AlphaFoldDB" id="A0A099WDR3"/>
<dbReference type="OrthoDB" id="2356942at2"/>
<evidence type="ECO:0000313" key="5">
    <source>
        <dbReference type="Proteomes" id="UP000029844"/>
    </source>
</evidence>
<evidence type="ECO:0000256" key="2">
    <source>
        <dbReference type="SAM" id="SignalP"/>
    </source>
</evidence>
<feature type="chain" id="PRO_5044364835" description="WxL domain-containing protein" evidence="2">
    <location>
        <begin position="28"/>
        <end position="246"/>
    </location>
</feature>
<accession>A0A099WDR3</accession>
<dbReference type="RefSeq" id="WP_036084451.1">
    <property type="nucleotide sequence ID" value="NZ_CBCSHQ010000001.1"/>
</dbReference>
<evidence type="ECO:0000259" key="3">
    <source>
        <dbReference type="Pfam" id="PF13731"/>
    </source>
</evidence>
<dbReference type="eggNOG" id="ENOG50330U4">
    <property type="taxonomic scope" value="Bacteria"/>
</dbReference>
<feature type="domain" description="WxL" evidence="3">
    <location>
        <begin position="29"/>
        <end position="245"/>
    </location>
</feature>
<dbReference type="EMBL" id="JNFA01000011">
    <property type="protein sequence ID" value="KGL42658.1"/>
    <property type="molecule type" value="Genomic_DNA"/>
</dbReference>
<dbReference type="STRING" id="1552123.EP57_04135"/>
<sequence length="246" mass="25879">MNKFSKLALVGIVAAGSLAIYASPSFAAEVGSTTSKADITFKDDDGTTPTNPVDPTNPGDNVTPTDPDAPTPTTGKLRLDYVSNIHFGEQTISGSDTTYKAKYDEVLQSDGVTKKYVPTFAQVTDNRGTNAGWKLQVSNDQFKAGTEELTGAVLTLKDATLNSANVSKPTNASTVILSGNSLTQDVVNAPENSGMGVWTNAFGKTIGADETSENASVTLRVPGETKKAADEKYVTTLTWTLTDTPD</sequence>
<dbReference type="GeneID" id="58716604"/>
<gene>
    <name evidence="4" type="ORF">EP57_04135</name>
</gene>
<evidence type="ECO:0000256" key="1">
    <source>
        <dbReference type="SAM" id="MobiDB-lite"/>
    </source>
</evidence>
<dbReference type="Proteomes" id="UP000029844">
    <property type="component" value="Unassembled WGS sequence"/>
</dbReference>